<accession>A0A967F3T1</accession>
<sequence length="34" mass="3818">GKASKVALTAVMRKLVVLANTLIREQRLWQPTQP</sequence>
<dbReference type="Proteomes" id="UP000761264">
    <property type="component" value="Unassembled WGS sequence"/>
</dbReference>
<gene>
    <name evidence="1" type="ORF">HBA54_07630</name>
    <name evidence="2" type="ORF">HBA54_19985</name>
    <name evidence="3" type="ORF">HBA54_28185</name>
</gene>
<name>A0A967F3T1_9PROT</name>
<dbReference type="EMBL" id="JAAQPH010000016">
    <property type="protein sequence ID" value="NIA70884.1"/>
    <property type="molecule type" value="Genomic_DNA"/>
</dbReference>
<proteinExistence type="predicted"/>
<evidence type="ECO:0000313" key="2">
    <source>
        <dbReference type="EMBL" id="NIA70884.1"/>
    </source>
</evidence>
<evidence type="ECO:0000313" key="4">
    <source>
        <dbReference type="Proteomes" id="UP000761264"/>
    </source>
</evidence>
<feature type="non-terminal residue" evidence="3">
    <location>
        <position position="1"/>
    </location>
</feature>
<comment type="caution">
    <text evidence="3">The sequence shown here is derived from an EMBL/GenBank/DDBJ whole genome shotgun (WGS) entry which is preliminary data.</text>
</comment>
<dbReference type="EMBL" id="JAAQPH010000046">
    <property type="protein sequence ID" value="NIA72472.1"/>
    <property type="molecule type" value="Genomic_DNA"/>
</dbReference>
<keyword evidence="4" id="KW-1185">Reference proteome</keyword>
<dbReference type="EMBL" id="JAAQPH010000004">
    <property type="protein sequence ID" value="NIA68461.1"/>
    <property type="molecule type" value="Genomic_DNA"/>
</dbReference>
<protein>
    <submittedName>
        <fullName evidence="3">IS110 family transposase</fullName>
    </submittedName>
</protein>
<reference evidence="3" key="1">
    <citation type="submission" date="2020-03" db="EMBL/GenBank/DDBJ databases">
        <title>Genome of Pelagibius litoralis DSM 21314T.</title>
        <authorList>
            <person name="Wang G."/>
        </authorList>
    </citation>
    <scope>NUCLEOTIDE SEQUENCE</scope>
    <source>
        <strain evidence="3">DSM 21314</strain>
    </source>
</reference>
<dbReference type="AlphaFoldDB" id="A0A967F3T1"/>
<evidence type="ECO:0000313" key="3">
    <source>
        <dbReference type="EMBL" id="NIA72472.1"/>
    </source>
</evidence>
<organism evidence="3 4">
    <name type="scientific">Pelagibius litoralis</name>
    <dbReference type="NCBI Taxonomy" id="374515"/>
    <lineage>
        <taxon>Bacteria</taxon>
        <taxon>Pseudomonadati</taxon>
        <taxon>Pseudomonadota</taxon>
        <taxon>Alphaproteobacteria</taxon>
        <taxon>Rhodospirillales</taxon>
        <taxon>Rhodovibrionaceae</taxon>
        <taxon>Pelagibius</taxon>
    </lineage>
</organism>
<evidence type="ECO:0000313" key="1">
    <source>
        <dbReference type="EMBL" id="NIA68461.1"/>
    </source>
</evidence>